<dbReference type="Proteomes" id="UP000561011">
    <property type="component" value="Unassembled WGS sequence"/>
</dbReference>
<dbReference type="AlphaFoldDB" id="A0A853ERD5"/>
<evidence type="ECO:0000313" key="3">
    <source>
        <dbReference type="Proteomes" id="UP000561011"/>
    </source>
</evidence>
<comment type="caution">
    <text evidence="2">The sequence shown here is derived from an EMBL/GenBank/DDBJ whole genome shotgun (WGS) entry which is preliminary data.</text>
</comment>
<evidence type="ECO:0000259" key="1">
    <source>
        <dbReference type="Pfam" id="PF06114"/>
    </source>
</evidence>
<dbReference type="RefSeq" id="WP_179912803.1">
    <property type="nucleotide sequence ID" value="NZ_JACBYE010000009.1"/>
</dbReference>
<proteinExistence type="predicted"/>
<protein>
    <submittedName>
        <fullName evidence="2">ImmA/IrrE family metallo-endopeptidase</fullName>
    </submittedName>
</protein>
<accession>A0A853ERD5</accession>
<sequence>MEFYELVAQAEASGVAVMTRNIGRHHGRYLLKHRLIMLSPRLSGPQTISALAHELGHAFYGDDGPQPPELEARAWRWAACALITPALYAEAEVAAATTHLGAIARELGVTRQVVEAWLDAQDSMSNVRYINFGRIEQGA</sequence>
<dbReference type="EMBL" id="JACBYE010000009">
    <property type="protein sequence ID" value="NYS93070.1"/>
    <property type="molecule type" value="Genomic_DNA"/>
</dbReference>
<dbReference type="InterPro" id="IPR010359">
    <property type="entry name" value="IrrE_HExxH"/>
</dbReference>
<organism evidence="2 3">
    <name type="scientific">Sanguibacter inulinus</name>
    <dbReference type="NCBI Taxonomy" id="60922"/>
    <lineage>
        <taxon>Bacteria</taxon>
        <taxon>Bacillati</taxon>
        <taxon>Actinomycetota</taxon>
        <taxon>Actinomycetes</taxon>
        <taxon>Micrococcales</taxon>
        <taxon>Sanguibacteraceae</taxon>
        <taxon>Sanguibacter</taxon>
    </lineage>
</organism>
<name>A0A853ERD5_9MICO</name>
<keyword evidence="3" id="KW-1185">Reference proteome</keyword>
<feature type="domain" description="IrrE N-terminal-like" evidence="1">
    <location>
        <begin position="10"/>
        <end position="115"/>
    </location>
</feature>
<reference evidence="2 3" key="1">
    <citation type="submission" date="2020-07" db="EMBL/GenBank/DDBJ databases">
        <title>MOT database genomes.</title>
        <authorList>
            <person name="Joseph S."/>
            <person name="Aduse-Opoku J."/>
            <person name="Hashim A."/>
            <person name="Wade W."/>
            <person name="Curtis M."/>
        </authorList>
    </citation>
    <scope>NUCLEOTIDE SEQUENCE [LARGE SCALE GENOMIC DNA]</scope>
    <source>
        <strain evidence="2 3">DSM 100099</strain>
    </source>
</reference>
<evidence type="ECO:0000313" key="2">
    <source>
        <dbReference type="EMBL" id="NYS93070.1"/>
    </source>
</evidence>
<gene>
    <name evidence="2" type="ORF">HZZ10_05945</name>
</gene>
<dbReference type="Pfam" id="PF06114">
    <property type="entry name" value="Peptidase_M78"/>
    <property type="match status" value="1"/>
</dbReference>